<dbReference type="Pfam" id="PF00892">
    <property type="entry name" value="EamA"/>
    <property type="match status" value="2"/>
</dbReference>
<dbReference type="EMBL" id="AAOW01000022">
    <property type="protein sequence ID" value="EAR60182.1"/>
    <property type="molecule type" value="Genomic_DNA"/>
</dbReference>
<feature type="transmembrane region" description="Helical" evidence="6">
    <location>
        <begin position="185"/>
        <end position="206"/>
    </location>
</feature>
<evidence type="ECO:0000313" key="8">
    <source>
        <dbReference type="EMBL" id="EAR60182.1"/>
    </source>
</evidence>
<feature type="transmembrane region" description="Helical" evidence="6">
    <location>
        <begin position="38"/>
        <end position="59"/>
    </location>
</feature>
<evidence type="ECO:0000313" key="9">
    <source>
        <dbReference type="Proteomes" id="UP000002171"/>
    </source>
</evidence>
<keyword evidence="5 6" id="KW-0472">Membrane</keyword>
<feature type="domain" description="EamA" evidence="7">
    <location>
        <begin position="160"/>
        <end position="285"/>
    </location>
</feature>
<dbReference type="InterPro" id="IPR050638">
    <property type="entry name" value="AA-Vitamin_Transporters"/>
</dbReference>
<evidence type="ECO:0000256" key="6">
    <source>
        <dbReference type="SAM" id="Phobius"/>
    </source>
</evidence>
<dbReference type="Proteomes" id="UP000002171">
    <property type="component" value="Unassembled WGS sequence"/>
</dbReference>
<proteinExistence type="inferred from homology"/>
<dbReference type="RefSeq" id="WP_007020023.1">
    <property type="nucleotide sequence ID" value="NZ_CH724125.1"/>
</dbReference>
<evidence type="ECO:0000256" key="4">
    <source>
        <dbReference type="ARBA" id="ARBA00022989"/>
    </source>
</evidence>
<gene>
    <name evidence="8" type="ORF">MED92_11784</name>
</gene>
<feature type="transmembrane region" description="Helical" evidence="6">
    <location>
        <begin position="273"/>
        <end position="289"/>
    </location>
</feature>
<dbReference type="InterPro" id="IPR037185">
    <property type="entry name" value="EmrE-like"/>
</dbReference>
<evidence type="ECO:0000256" key="1">
    <source>
        <dbReference type="ARBA" id="ARBA00004141"/>
    </source>
</evidence>
<evidence type="ECO:0000259" key="7">
    <source>
        <dbReference type="Pfam" id="PF00892"/>
    </source>
</evidence>
<reference evidence="8 9" key="1">
    <citation type="submission" date="2006-02" db="EMBL/GenBank/DDBJ databases">
        <authorList>
            <person name="Pinhassi J."/>
            <person name="Pedros-Alio C."/>
            <person name="Ferriera S."/>
            <person name="Johnson J."/>
            <person name="Kravitz S."/>
            <person name="Halpern A."/>
            <person name="Remington K."/>
            <person name="Beeson K."/>
            <person name="Tran B."/>
            <person name="Rogers Y.-H."/>
            <person name="Friedman R."/>
            <person name="Venter J.C."/>
        </authorList>
    </citation>
    <scope>NUCLEOTIDE SEQUENCE [LARGE SCALE GENOMIC DNA]</scope>
    <source>
        <strain evidence="8 9">MED92</strain>
    </source>
</reference>
<feature type="transmembrane region" description="Helical" evidence="6">
    <location>
        <begin position="71"/>
        <end position="90"/>
    </location>
</feature>
<dbReference type="GO" id="GO:0016020">
    <property type="term" value="C:membrane"/>
    <property type="evidence" value="ECO:0007669"/>
    <property type="project" value="UniProtKB-SubCell"/>
</dbReference>
<dbReference type="AlphaFoldDB" id="A0A7U8C2A3"/>
<dbReference type="PANTHER" id="PTHR32322">
    <property type="entry name" value="INNER MEMBRANE TRANSPORTER"/>
    <property type="match status" value="1"/>
</dbReference>
<dbReference type="OrthoDB" id="9814238at2"/>
<protein>
    <recommendedName>
        <fullName evidence="7">EamA domain-containing protein</fullName>
    </recommendedName>
</protein>
<accession>A0A7U8C2A3</accession>
<evidence type="ECO:0000256" key="3">
    <source>
        <dbReference type="ARBA" id="ARBA00022692"/>
    </source>
</evidence>
<feature type="transmembrane region" description="Helical" evidence="6">
    <location>
        <begin position="159"/>
        <end position="178"/>
    </location>
</feature>
<keyword evidence="4 6" id="KW-1133">Transmembrane helix</keyword>
<feature type="transmembrane region" description="Helical" evidence="6">
    <location>
        <begin position="218"/>
        <end position="237"/>
    </location>
</feature>
<name>A0A7U8C2A3_NEPCE</name>
<dbReference type="PANTHER" id="PTHR32322:SF2">
    <property type="entry name" value="EAMA DOMAIN-CONTAINING PROTEIN"/>
    <property type="match status" value="1"/>
</dbReference>
<feature type="transmembrane region" description="Helical" evidence="6">
    <location>
        <begin position="249"/>
        <end position="267"/>
    </location>
</feature>
<evidence type="ECO:0000256" key="5">
    <source>
        <dbReference type="ARBA" id="ARBA00023136"/>
    </source>
</evidence>
<dbReference type="SUPFAM" id="SSF103481">
    <property type="entry name" value="Multidrug resistance efflux transporter EmrE"/>
    <property type="match status" value="2"/>
</dbReference>
<feature type="transmembrane region" description="Helical" evidence="6">
    <location>
        <begin position="128"/>
        <end position="147"/>
    </location>
</feature>
<comment type="similarity">
    <text evidence="2">Belongs to the EamA transporter family.</text>
</comment>
<feature type="transmembrane region" description="Helical" evidence="6">
    <location>
        <begin position="12"/>
        <end position="32"/>
    </location>
</feature>
<comment type="subcellular location">
    <subcellularLocation>
        <location evidence="1">Membrane</location>
        <topology evidence="1">Multi-pass membrane protein</topology>
    </subcellularLocation>
</comment>
<feature type="transmembrane region" description="Helical" evidence="6">
    <location>
        <begin position="96"/>
        <end position="121"/>
    </location>
</feature>
<organism evidence="8 9">
    <name type="scientific">Neptuniibacter caesariensis</name>
    <dbReference type="NCBI Taxonomy" id="207954"/>
    <lineage>
        <taxon>Bacteria</taxon>
        <taxon>Pseudomonadati</taxon>
        <taxon>Pseudomonadota</taxon>
        <taxon>Gammaproteobacteria</taxon>
        <taxon>Oceanospirillales</taxon>
        <taxon>Oceanospirillaceae</taxon>
        <taxon>Neptuniibacter</taxon>
    </lineage>
</organism>
<sequence length="291" mass="31873">MILITTDRRQSTHTLQMVSGGLLLGTIGIFVINAEQDPATTVFFRCLFGCISLGLWIAIKGKLSQLKLSSKSLLAVFASGTLIASIWWLYFVSLDYISVGLSTLVYHLQPFWLVLLGSFLFKERITRSTIVFLLIAILGLALASGAFNKIETVDGRGFIIGIGLCLFGSFLYAITTLIAKTNSDISPLAFAWWQCLVGAGVTSWSVSNHVSVSIGSGWIWLIGLGVIHTGIAFTLLYEGIRGLDTSRIAMLQFVYPGTALIVDWIYFNHSLTLTQWAGAYLLGMALWSLKK</sequence>
<keyword evidence="3 6" id="KW-0812">Transmembrane</keyword>
<comment type="caution">
    <text evidence="8">The sequence shown here is derived from an EMBL/GenBank/DDBJ whole genome shotgun (WGS) entry which is preliminary data.</text>
</comment>
<feature type="domain" description="EamA" evidence="7">
    <location>
        <begin position="18"/>
        <end position="144"/>
    </location>
</feature>
<evidence type="ECO:0000256" key="2">
    <source>
        <dbReference type="ARBA" id="ARBA00007362"/>
    </source>
</evidence>
<dbReference type="InterPro" id="IPR000620">
    <property type="entry name" value="EamA_dom"/>
</dbReference>
<keyword evidence="9" id="KW-1185">Reference proteome</keyword>